<organism evidence="6 7">
    <name type="scientific">Priestia taiwanensis</name>
    <dbReference type="NCBI Taxonomy" id="1347902"/>
    <lineage>
        <taxon>Bacteria</taxon>
        <taxon>Bacillati</taxon>
        <taxon>Bacillota</taxon>
        <taxon>Bacilli</taxon>
        <taxon>Bacillales</taxon>
        <taxon>Bacillaceae</taxon>
        <taxon>Priestia</taxon>
    </lineage>
</organism>
<dbReference type="EMBL" id="BMFK01000001">
    <property type="protein sequence ID" value="GGE54304.1"/>
    <property type="molecule type" value="Genomic_DNA"/>
</dbReference>
<protein>
    <recommendedName>
        <fullName evidence="5">Flavin reductase like domain-containing protein</fullName>
    </recommendedName>
</protein>
<reference evidence="6" key="2">
    <citation type="submission" date="2020-09" db="EMBL/GenBank/DDBJ databases">
        <authorList>
            <person name="Sun Q."/>
            <person name="Zhou Y."/>
        </authorList>
    </citation>
    <scope>NUCLEOTIDE SEQUENCE</scope>
    <source>
        <strain evidence="6">CGMCC 1.12698</strain>
    </source>
</reference>
<keyword evidence="7" id="KW-1185">Reference proteome</keyword>
<accession>A0A917ELZ1</accession>
<evidence type="ECO:0000313" key="7">
    <source>
        <dbReference type="Proteomes" id="UP000605259"/>
    </source>
</evidence>
<sequence length="205" mass="22679">MISLLSINPLENTERENYKLLIGSIIPRPIAFVTTISGEHVLNGAPFSYFNIVSSNPPMISLAIQRSEGRQKDTAKNILASKEFVVHVVDEQNVEMVNKTAANLPSNQSEVELANFTIVESERISVPGVQEAKVRMECVLEHSLELGGSDSPGCDLIIGKVIQFHIDNEIYEKGRIDPKRLGAVSRLAGHHYAKIGEMFSIERPK</sequence>
<comment type="caution">
    <text evidence="6">The sequence shown here is derived from an EMBL/GenBank/DDBJ whole genome shotgun (WGS) entry which is preliminary data.</text>
</comment>
<reference evidence="6" key="1">
    <citation type="journal article" date="2014" name="Int. J. Syst. Evol. Microbiol.">
        <title>Complete genome sequence of Corynebacterium casei LMG S-19264T (=DSM 44701T), isolated from a smear-ripened cheese.</title>
        <authorList>
            <consortium name="US DOE Joint Genome Institute (JGI-PGF)"/>
            <person name="Walter F."/>
            <person name="Albersmeier A."/>
            <person name="Kalinowski J."/>
            <person name="Ruckert C."/>
        </authorList>
    </citation>
    <scope>NUCLEOTIDE SEQUENCE</scope>
    <source>
        <strain evidence="6">CGMCC 1.12698</strain>
    </source>
</reference>
<dbReference type="InterPro" id="IPR002563">
    <property type="entry name" value="Flavin_Rdtase-like_dom"/>
</dbReference>
<dbReference type="GO" id="GO:0010181">
    <property type="term" value="F:FMN binding"/>
    <property type="evidence" value="ECO:0007669"/>
    <property type="project" value="InterPro"/>
</dbReference>
<dbReference type="AlphaFoldDB" id="A0A917ELZ1"/>
<dbReference type="SUPFAM" id="SSF50475">
    <property type="entry name" value="FMN-binding split barrel"/>
    <property type="match status" value="1"/>
</dbReference>
<evidence type="ECO:0000256" key="3">
    <source>
        <dbReference type="ARBA" id="ARBA00022643"/>
    </source>
</evidence>
<dbReference type="Gene3D" id="2.30.110.10">
    <property type="entry name" value="Electron Transport, Fmn-binding Protein, Chain A"/>
    <property type="match status" value="1"/>
</dbReference>
<dbReference type="Pfam" id="PF01613">
    <property type="entry name" value="Flavin_Reduct"/>
    <property type="match status" value="1"/>
</dbReference>
<dbReference type="Proteomes" id="UP000605259">
    <property type="component" value="Unassembled WGS sequence"/>
</dbReference>
<keyword evidence="3" id="KW-0288">FMN</keyword>
<evidence type="ECO:0000256" key="4">
    <source>
        <dbReference type="ARBA" id="ARBA00038054"/>
    </source>
</evidence>
<dbReference type="PANTHER" id="PTHR33798:SF5">
    <property type="entry name" value="FLAVIN REDUCTASE LIKE DOMAIN-CONTAINING PROTEIN"/>
    <property type="match status" value="1"/>
</dbReference>
<dbReference type="PANTHER" id="PTHR33798">
    <property type="entry name" value="FLAVOPROTEIN OXYGENASE"/>
    <property type="match status" value="1"/>
</dbReference>
<evidence type="ECO:0000256" key="2">
    <source>
        <dbReference type="ARBA" id="ARBA00022630"/>
    </source>
</evidence>
<dbReference type="GO" id="GO:0016646">
    <property type="term" value="F:oxidoreductase activity, acting on the CH-NH group of donors, NAD or NADP as acceptor"/>
    <property type="evidence" value="ECO:0007669"/>
    <property type="project" value="UniProtKB-ARBA"/>
</dbReference>
<evidence type="ECO:0000259" key="5">
    <source>
        <dbReference type="SMART" id="SM00903"/>
    </source>
</evidence>
<keyword evidence="2" id="KW-0285">Flavoprotein</keyword>
<comment type="cofactor">
    <cofactor evidence="1">
        <name>FMN</name>
        <dbReference type="ChEBI" id="CHEBI:58210"/>
    </cofactor>
</comment>
<comment type="similarity">
    <text evidence="4">Belongs to the flavoredoxin family.</text>
</comment>
<name>A0A917ELZ1_9BACI</name>
<dbReference type="InterPro" id="IPR012349">
    <property type="entry name" value="Split_barrel_FMN-bd"/>
</dbReference>
<evidence type="ECO:0000256" key="1">
    <source>
        <dbReference type="ARBA" id="ARBA00001917"/>
    </source>
</evidence>
<evidence type="ECO:0000313" key="6">
    <source>
        <dbReference type="EMBL" id="GGE54304.1"/>
    </source>
</evidence>
<feature type="domain" description="Flavin reductase like" evidence="5">
    <location>
        <begin position="23"/>
        <end position="178"/>
    </location>
</feature>
<dbReference type="SMART" id="SM00903">
    <property type="entry name" value="Flavin_Reduct"/>
    <property type="match status" value="1"/>
</dbReference>
<proteinExistence type="inferred from homology"/>
<gene>
    <name evidence="6" type="ORF">GCM10007140_00810</name>
</gene>